<dbReference type="InterPro" id="IPR001878">
    <property type="entry name" value="Znf_CCHC"/>
</dbReference>
<dbReference type="PROSITE" id="PS50158">
    <property type="entry name" value="ZF_CCHC"/>
    <property type="match status" value="1"/>
</dbReference>
<evidence type="ECO:0000313" key="7">
    <source>
        <dbReference type="EMBL" id="BBG92600.1"/>
    </source>
</evidence>
<dbReference type="InterPro" id="IPR018289">
    <property type="entry name" value="MULE_transposase_dom"/>
</dbReference>
<protein>
    <submittedName>
        <fullName evidence="12">NB-ARC domain-containing disease resistance protein</fullName>
    </submittedName>
</protein>
<dbReference type="PANTHER" id="PTHR31973:SF113">
    <property type="entry name" value="PROTEIN FAR1-RELATED SEQUENCE 5-LIKE"/>
    <property type="match status" value="1"/>
</dbReference>
<dbReference type="EMBL" id="AP019298">
    <property type="protein sequence ID" value="BBG97661.1"/>
    <property type="molecule type" value="Genomic_DNA"/>
</dbReference>
<keyword evidence="3" id="KW-0862">Zinc</keyword>
<dbReference type="EMBL" id="AP020610">
    <property type="protein sequence ID" value="BBN68078.1"/>
    <property type="molecule type" value="Genomic_DNA"/>
</dbReference>
<dbReference type="InterPro" id="IPR007527">
    <property type="entry name" value="Znf_SWIM"/>
</dbReference>
<dbReference type="EMBL" id="AP019297">
    <property type="protein sequence ID" value="BBG92600.1"/>
    <property type="molecule type" value="Genomic_DNA"/>
</dbReference>
<dbReference type="Pfam" id="PF03108">
    <property type="entry name" value="DBD_Tnp_Mut"/>
    <property type="match status" value="1"/>
</dbReference>
<evidence type="ECO:0000313" key="14">
    <source>
        <dbReference type="EMBL" id="BBH05125.1"/>
    </source>
</evidence>
<accession>A0A4Y1RBV0</accession>
<dbReference type="EMBL" id="AP019298">
    <property type="protein sequence ID" value="BBG96694.1"/>
    <property type="molecule type" value="Genomic_DNA"/>
</dbReference>
<organism evidence="12">
    <name type="scientific">Prunus dulcis</name>
    <name type="common">Almond</name>
    <name type="synonym">Amygdalus dulcis</name>
    <dbReference type="NCBI Taxonomy" id="3755"/>
    <lineage>
        <taxon>Eukaryota</taxon>
        <taxon>Viridiplantae</taxon>
        <taxon>Streptophyta</taxon>
        <taxon>Embryophyta</taxon>
        <taxon>Tracheophyta</taxon>
        <taxon>Spermatophyta</taxon>
        <taxon>Magnoliopsida</taxon>
        <taxon>eudicotyledons</taxon>
        <taxon>Gunneridae</taxon>
        <taxon>Pentapetalae</taxon>
        <taxon>rosids</taxon>
        <taxon>fabids</taxon>
        <taxon>Rosales</taxon>
        <taxon>Rosaceae</taxon>
        <taxon>Amygdaloideae</taxon>
        <taxon>Amygdaleae</taxon>
        <taxon>Prunus</taxon>
    </lineage>
</organism>
<dbReference type="GO" id="GO:0008270">
    <property type="term" value="F:zinc ion binding"/>
    <property type="evidence" value="ECO:0007669"/>
    <property type="project" value="UniProtKB-KW"/>
</dbReference>
<evidence type="ECO:0000313" key="15">
    <source>
        <dbReference type="EMBL" id="BBN68078.1"/>
    </source>
</evidence>
<feature type="domain" description="CCHC-type" evidence="5">
    <location>
        <begin position="798"/>
        <end position="815"/>
    </location>
</feature>
<feature type="domain" description="SWIM-type" evidence="6">
    <location>
        <begin position="686"/>
        <end position="727"/>
    </location>
</feature>
<sequence length="823" mass="93993">MKMETIVILVCYNGKWVTSKKMCKYEGGDSKGLIVPRTIKFAELLDRVHQIGNTNIREDKICLKFSVLVASNEWKHIKIEDDDDVNFFMKYNSEVTPSKLAPLLVSIEDKGLTNDVVHSMHITTDSSRMGHSSVAIVESNEVTWNNTNVTDLGGEVGTDFMDMIDFSEVEEMHGGDNGTERNEVSVYSAPPNLGCSNTAGQLPKMRLGGESEPTRQHYWSQMGEKNRYNAVGVKDEEAYLDSGFSRSDWNPKITVGQIFSSKKTLLTELRLTALRGHFEFKVQFSCTKRLLVVCSQRPCPWRVRASRIGEYSFVIVRCTTVHECDLRFVSDKHRQATAALVASSLKRKLKDCRTIYTPSDIMRDVKHNFGCTIHYSKAWKARELALLSIRGSTEEAYYILPAYCYELERMNPGTKTDIRTDENNHFVYLFMAVGACIRGFRSSMRPVIAVDATHLKSKYKGVMFVANAFDGNRNIYPLAFGIGDLETDASWHWFFTKLHEAIGECPNLVIISDRNVSIENVWNKIFPTAQHGICFYHMKGNMKRTFKLKKRDHILMHFEKAAKSYSIAEFDGHFRKIKRKEHVAQYLEEAGLHKWSRAHMDGRRYNVMTTNIAESINSVLRFARMLPVVHLIGEIVNLLVKWFTERRELALNCTTTLCPNFGEKKLRNRLEDAARMNVVKVNNAQYNVLDGNMDGLVDLTNNSCSCRKFQLEQLPCKHVVAVCRFLKVSVYAKASRYYTRKTWMDAYSDSIYPVQPHGMWDTPEDVRSRVVLPPVARVMPGRRKKLRIPSQGEGSIRRKCSRCGSAGHNKSTCKNNIPLRNVS</sequence>
<evidence type="ECO:0000256" key="3">
    <source>
        <dbReference type="ARBA" id="ARBA00022833"/>
    </source>
</evidence>
<name>A0A4Y1RBV0_PRUDU</name>
<dbReference type="AlphaFoldDB" id="A0A4Y1RBV0"/>
<evidence type="ECO:0000256" key="4">
    <source>
        <dbReference type="PROSITE-ProRule" id="PRU00047"/>
    </source>
</evidence>
<evidence type="ECO:0000259" key="5">
    <source>
        <dbReference type="PROSITE" id="PS50158"/>
    </source>
</evidence>
<gene>
    <name evidence="7" type="ORF">Prudu_000380</name>
    <name evidence="8" type="ORF">Prudu_000901</name>
    <name evidence="9" type="ORF">Prudu_002114</name>
    <name evidence="10" type="ORF">Prudu_005567</name>
    <name evidence="11" type="ORF">Prudu_006863</name>
    <name evidence="12" type="ORF">Prudu_011788</name>
    <name evidence="13" type="ORF">Prudu_014306</name>
    <name evidence="14" type="ORF">Prudu_016429</name>
    <name evidence="15" type="ORF">Prudu_273S000200</name>
</gene>
<dbReference type="EMBL" id="AP019302">
    <property type="protein sequence ID" value="BBH05125.1"/>
    <property type="molecule type" value="Genomic_DNA"/>
</dbReference>
<evidence type="ECO:0000256" key="1">
    <source>
        <dbReference type="ARBA" id="ARBA00022723"/>
    </source>
</evidence>
<reference evidence="12" key="1">
    <citation type="journal article" date="2019" name="Science">
        <title>Mutation of a bHLH transcription factor allowed almond domestication.</title>
        <authorList>
            <person name="Sanchez-Perez R."/>
            <person name="Pavan S."/>
            <person name="Mazzeo R."/>
            <person name="Moldovan C."/>
            <person name="Aiese Cigliano R."/>
            <person name="Del Cueto J."/>
            <person name="Ricciardi F."/>
            <person name="Lotti C."/>
            <person name="Ricciardi L."/>
            <person name="Dicenta F."/>
            <person name="Lopez-Marques R.L."/>
            <person name="Lindberg Moller B."/>
        </authorList>
    </citation>
    <scope>NUCLEOTIDE SEQUENCE</scope>
</reference>
<dbReference type="PROSITE" id="PS50966">
    <property type="entry name" value="ZF_SWIM"/>
    <property type="match status" value="1"/>
</dbReference>
<dbReference type="InterPro" id="IPR006564">
    <property type="entry name" value="Znf_PMZ"/>
</dbReference>
<evidence type="ECO:0000256" key="2">
    <source>
        <dbReference type="ARBA" id="ARBA00022771"/>
    </source>
</evidence>
<evidence type="ECO:0000313" key="10">
    <source>
        <dbReference type="EMBL" id="BBG96694.1"/>
    </source>
</evidence>
<dbReference type="Pfam" id="PF04434">
    <property type="entry name" value="SWIM"/>
    <property type="match status" value="1"/>
</dbReference>
<dbReference type="InterPro" id="IPR004332">
    <property type="entry name" value="Transposase_MuDR"/>
</dbReference>
<dbReference type="PANTHER" id="PTHR31973">
    <property type="entry name" value="POLYPROTEIN, PUTATIVE-RELATED"/>
    <property type="match status" value="1"/>
</dbReference>
<evidence type="ECO:0000313" key="13">
    <source>
        <dbReference type="EMBL" id="BBH03432.1"/>
    </source>
</evidence>
<dbReference type="SMART" id="SM00575">
    <property type="entry name" value="ZnF_PMZ"/>
    <property type="match status" value="1"/>
</dbReference>
<proteinExistence type="predicted"/>
<evidence type="ECO:0000313" key="12">
    <source>
        <dbReference type="EMBL" id="BBH01503.1"/>
    </source>
</evidence>
<dbReference type="EMBL" id="AP019301">
    <property type="protein sequence ID" value="BBH03432.1"/>
    <property type="molecule type" value="Genomic_DNA"/>
</dbReference>
<dbReference type="Pfam" id="PF10551">
    <property type="entry name" value="MULE"/>
    <property type="match status" value="1"/>
</dbReference>
<dbReference type="EMBL" id="AP019297">
    <property type="protein sequence ID" value="BBG93954.1"/>
    <property type="molecule type" value="Genomic_DNA"/>
</dbReference>
<dbReference type="EMBL" id="AP019300">
    <property type="protein sequence ID" value="BBH01503.1"/>
    <property type="molecule type" value="Genomic_DNA"/>
</dbReference>
<keyword evidence="1" id="KW-0479">Metal-binding</keyword>
<dbReference type="EMBL" id="AP019297">
    <property type="protein sequence ID" value="BBG93011.1"/>
    <property type="molecule type" value="Genomic_DNA"/>
</dbReference>
<evidence type="ECO:0000259" key="6">
    <source>
        <dbReference type="PROSITE" id="PS50966"/>
    </source>
</evidence>
<evidence type="ECO:0000313" key="11">
    <source>
        <dbReference type="EMBL" id="BBG97661.1"/>
    </source>
</evidence>
<evidence type="ECO:0000313" key="9">
    <source>
        <dbReference type="EMBL" id="BBG93954.1"/>
    </source>
</evidence>
<dbReference type="GO" id="GO:0003676">
    <property type="term" value="F:nucleic acid binding"/>
    <property type="evidence" value="ECO:0007669"/>
    <property type="project" value="InterPro"/>
</dbReference>
<keyword evidence="2 4" id="KW-0863">Zinc-finger</keyword>
<evidence type="ECO:0000313" key="8">
    <source>
        <dbReference type="EMBL" id="BBG93011.1"/>
    </source>
</evidence>